<accession>S8G3S9</accession>
<keyword evidence="4" id="KW-1185">Reference proteome</keyword>
<gene>
    <name evidence="3" type="ORF">FOMPIDRAFT_46534</name>
</gene>
<dbReference type="eggNOG" id="ENOG502SSYW">
    <property type="taxonomic scope" value="Eukaryota"/>
</dbReference>
<dbReference type="OrthoDB" id="2576334at2759"/>
<evidence type="ECO:0000313" key="4">
    <source>
        <dbReference type="Proteomes" id="UP000015241"/>
    </source>
</evidence>
<dbReference type="STRING" id="743788.S8G3S9"/>
<organism evidence="3 4">
    <name type="scientific">Fomitopsis schrenkii</name>
    <name type="common">Brown rot fungus</name>
    <dbReference type="NCBI Taxonomy" id="2126942"/>
    <lineage>
        <taxon>Eukaryota</taxon>
        <taxon>Fungi</taxon>
        <taxon>Dikarya</taxon>
        <taxon>Basidiomycota</taxon>
        <taxon>Agaricomycotina</taxon>
        <taxon>Agaricomycetes</taxon>
        <taxon>Polyporales</taxon>
        <taxon>Fomitopsis</taxon>
    </lineage>
</organism>
<sequence>MASGWNFTLDDSSSFISYYPAEDTGLGNGTAIGWDPYWKGSGGFLSASSVENYGKQAFGQSLHITCLDGASLAFQFYGHSVCLCGATNGTFDVSIDNTIYANLTSNGDDELLYCHAGLDEDVHYVNLTAHFDPHSRQQLQFDFANVTSNLSTGTLQEVPYSNMDAEIHYSGKWGTVTIPDVPSSTSTTPIHNTTAAGSSASLNFTGEAVAVYGFRDWGNWKYTVTLDGSRHDYNGSTLWELPDSLLFFRAGLEPSMTHNIAITNDGAETFYKFYLNSISVFTANATLGSLQGPPPGPSPSVSSDICACLSDQPYLTDSIDCTPVPESPTHHHGDAGIIIGSVLGSLSGLLLVTGVVIFLLRRIRRSSPTHDSDGISPFMATNGESSRQVHTLVQTHGVSEKRALAAQPLATLPVQISQVHSAMTASSSQSGVGPALVDRIIELIADRIDRRTAGQAADADDSEPPRYPDSAV</sequence>
<evidence type="ECO:0000256" key="1">
    <source>
        <dbReference type="SAM" id="MobiDB-lite"/>
    </source>
</evidence>
<keyword evidence="2" id="KW-0812">Transmembrane</keyword>
<dbReference type="InParanoid" id="S8G3S9"/>
<dbReference type="Gene3D" id="2.60.120.260">
    <property type="entry name" value="Galactose-binding domain-like"/>
    <property type="match status" value="1"/>
</dbReference>
<evidence type="ECO:0000313" key="3">
    <source>
        <dbReference type="EMBL" id="EPT04930.1"/>
    </source>
</evidence>
<dbReference type="Proteomes" id="UP000015241">
    <property type="component" value="Unassembled WGS sequence"/>
</dbReference>
<name>S8G3S9_FOMSC</name>
<dbReference type="EMBL" id="KE504125">
    <property type="protein sequence ID" value="EPT04930.1"/>
    <property type="molecule type" value="Genomic_DNA"/>
</dbReference>
<dbReference type="HOGENOM" id="CLU_584085_0_0_1"/>
<reference evidence="3 4" key="1">
    <citation type="journal article" date="2012" name="Science">
        <title>The Paleozoic origin of enzymatic lignin decomposition reconstructed from 31 fungal genomes.</title>
        <authorList>
            <person name="Floudas D."/>
            <person name="Binder M."/>
            <person name="Riley R."/>
            <person name="Barry K."/>
            <person name="Blanchette R.A."/>
            <person name="Henrissat B."/>
            <person name="Martinez A.T."/>
            <person name="Otillar R."/>
            <person name="Spatafora J.W."/>
            <person name="Yadav J.S."/>
            <person name="Aerts A."/>
            <person name="Benoit I."/>
            <person name="Boyd A."/>
            <person name="Carlson A."/>
            <person name="Copeland A."/>
            <person name="Coutinho P.M."/>
            <person name="de Vries R.P."/>
            <person name="Ferreira P."/>
            <person name="Findley K."/>
            <person name="Foster B."/>
            <person name="Gaskell J."/>
            <person name="Glotzer D."/>
            <person name="Gorecki P."/>
            <person name="Heitman J."/>
            <person name="Hesse C."/>
            <person name="Hori C."/>
            <person name="Igarashi K."/>
            <person name="Jurgens J.A."/>
            <person name="Kallen N."/>
            <person name="Kersten P."/>
            <person name="Kohler A."/>
            <person name="Kuees U."/>
            <person name="Kumar T.K.A."/>
            <person name="Kuo A."/>
            <person name="LaButti K."/>
            <person name="Larrondo L.F."/>
            <person name="Lindquist E."/>
            <person name="Ling A."/>
            <person name="Lombard V."/>
            <person name="Lucas S."/>
            <person name="Lundell T."/>
            <person name="Martin R."/>
            <person name="McLaughlin D.J."/>
            <person name="Morgenstern I."/>
            <person name="Morin E."/>
            <person name="Murat C."/>
            <person name="Nagy L.G."/>
            <person name="Nolan M."/>
            <person name="Ohm R.A."/>
            <person name="Patyshakuliyeva A."/>
            <person name="Rokas A."/>
            <person name="Ruiz-Duenas F.J."/>
            <person name="Sabat G."/>
            <person name="Salamov A."/>
            <person name="Samejima M."/>
            <person name="Schmutz J."/>
            <person name="Slot J.C."/>
            <person name="St John F."/>
            <person name="Stenlid J."/>
            <person name="Sun H."/>
            <person name="Sun S."/>
            <person name="Syed K."/>
            <person name="Tsang A."/>
            <person name="Wiebenga A."/>
            <person name="Young D."/>
            <person name="Pisabarro A."/>
            <person name="Eastwood D.C."/>
            <person name="Martin F."/>
            <person name="Cullen D."/>
            <person name="Grigoriev I.V."/>
            <person name="Hibbett D.S."/>
        </authorList>
    </citation>
    <scope>NUCLEOTIDE SEQUENCE</scope>
    <source>
        <strain evidence="4">FP-58527</strain>
    </source>
</reference>
<dbReference type="AlphaFoldDB" id="S8G3S9"/>
<keyword evidence="2" id="KW-0472">Membrane</keyword>
<keyword evidence="2" id="KW-1133">Transmembrane helix</keyword>
<proteinExistence type="predicted"/>
<feature type="transmembrane region" description="Helical" evidence="2">
    <location>
        <begin position="335"/>
        <end position="360"/>
    </location>
</feature>
<protein>
    <submittedName>
        <fullName evidence="3">Uncharacterized protein</fullName>
    </submittedName>
</protein>
<feature type="region of interest" description="Disordered" evidence="1">
    <location>
        <begin position="451"/>
        <end position="472"/>
    </location>
</feature>
<evidence type="ECO:0000256" key="2">
    <source>
        <dbReference type="SAM" id="Phobius"/>
    </source>
</evidence>